<comment type="caution">
    <text evidence="5">The sequence shown here is derived from an EMBL/GenBank/DDBJ whole genome shotgun (WGS) entry which is preliminary data.</text>
</comment>
<dbReference type="SUPFAM" id="SSF52317">
    <property type="entry name" value="Class I glutamine amidotransferase-like"/>
    <property type="match status" value="1"/>
</dbReference>
<dbReference type="PANTHER" id="PTHR43130:SF3">
    <property type="entry name" value="HTH-TYPE TRANSCRIPTIONAL REGULATOR RV1931C"/>
    <property type="match status" value="1"/>
</dbReference>
<name>A0ABN2MSC3_9PSEU</name>
<gene>
    <name evidence="5" type="ORF">GCM10009836_14580</name>
</gene>
<dbReference type="Pfam" id="PF01965">
    <property type="entry name" value="DJ-1_PfpI"/>
    <property type="match status" value="1"/>
</dbReference>
<proteinExistence type="predicted"/>
<dbReference type="InterPro" id="IPR029062">
    <property type="entry name" value="Class_I_gatase-like"/>
</dbReference>
<dbReference type="InterPro" id="IPR009057">
    <property type="entry name" value="Homeodomain-like_sf"/>
</dbReference>
<dbReference type="InterPro" id="IPR002818">
    <property type="entry name" value="DJ-1/PfpI"/>
</dbReference>
<protein>
    <submittedName>
        <fullName evidence="5">Helix-turn-helix domain-containing protein</fullName>
    </submittedName>
</protein>
<evidence type="ECO:0000313" key="5">
    <source>
        <dbReference type="EMBL" id="GAA1837074.1"/>
    </source>
</evidence>
<dbReference type="InterPro" id="IPR018060">
    <property type="entry name" value="HTH_AraC"/>
</dbReference>
<evidence type="ECO:0000256" key="3">
    <source>
        <dbReference type="ARBA" id="ARBA00023163"/>
    </source>
</evidence>
<dbReference type="Gene3D" id="1.10.10.60">
    <property type="entry name" value="Homeodomain-like"/>
    <property type="match status" value="1"/>
</dbReference>
<keyword evidence="2" id="KW-0238">DNA-binding</keyword>
<dbReference type="SUPFAM" id="SSF46689">
    <property type="entry name" value="Homeodomain-like"/>
    <property type="match status" value="2"/>
</dbReference>
<dbReference type="PROSITE" id="PS01124">
    <property type="entry name" value="HTH_ARAC_FAMILY_2"/>
    <property type="match status" value="1"/>
</dbReference>
<dbReference type="CDD" id="cd03137">
    <property type="entry name" value="GATase1_AraC_1"/>
    <property type="match status" value="1"/>
</dbReference>
<evidence type="ECO:0000313" key="6">
    <source>
        <dbReference type="Proteomes" id="UP001500449"/>
    </source>
</evidence>
<reference evidence="5 6" key="1">
    <citation type="journal article" date="2019" name="Int. J. Syst. Evol. Microbiol.">
        <title>The Global Catalogue of Microorganisms (GCM) 10K type strain sequencing project: providing services to taxonomists for standard genome sequencing and annotation.</title>
        <authorList>
            <consortium name="The Broad Institute Genomics Platform"/>
            <consortium name="The Broad Institute Genome Sequencing Center for Infectious Disease"/>
            <person name="Wu L."/>
            <person name="Ma J."/>
        </authorList>
    </citation>
    <scope>NUCLEOTIDE SEQUENCE [LARGE SCALE GENOMIC DNA]</scope>
    <source>
        <strain evidence="5 6">JCM 16009</strain>
    </source>
</reference>
<evidence type="ECO:0000259" key="4">
    <source>
        <dbReference type="PROSITE" id="PS01124"/>
    </source>
</evidence>
<dbReference type="PROSITE" id="PS00041">
    <property type="entry name" value="HTH_ARAC_FAMILY_1"/>
    <property type="match status" value="1"/>
</dbReference>
<accession>A0ABN2MSC3</accession>
<evidence type="ECO:0000256" key="2">
    <source>
        <dbReference type="ARBA" id="ARBA00023125"/>
    </source>
</evidence>
<dbReference type="SMART" id="SM00342">
    <property type="entry name" value="HTH_ARAC"/>
    <property type="match status" value="1"/>
</dbReference>
<sequence length="332" mass="36135">MLRKDSASTLAAMLRSVAVLVLPELAVFEFGVLCEVFGLDRSDDGLPVLDFKVCGIEAGRPIATTGGVDVVPRYGLDGLRGADLVAVPATRMREFPEEVLQALRDAEAAGAMLLTVCSGVFVLAAAGLLDGRKVTAHWHSVDELRARYPTVQVDPDVLYVDDGNLVTSAGTAAGIDACLHLVRRELGSTVVNGIARRMVVPPQREGGQRQFIDRPVPECSADSLGPVLDWMLTHLDVEHTVADLARRAAMSERTFARRFVSEAGTTPLRWLTRQRVLHARRLLEDTDLSVDAVADRCGFGSATLLRHHFRKDVGVAPADYRRTFRSEDLTAL</sequence>
<dbReference type="InterPro" id="IPR052158">
    <property type="entry name" value="INH-QAR"/>
</dbReference>
<dbReference type="Gene3D" id="3.40.50.880">
    <property type="match status" value="1"/>
</dbReference>
<dbReference type="EMBL" id="BAAAQK010000004">
    <property type="protein sequence ID" value="GAA1837074.1"/>
    <property type="molecule type" value="Genomic_DNA"/>
</dbReference>
<dbReference type="PANTHER" id="PTHR43130">
    <property type="entry name" value="ARAC-FAMILY TRANSCRIPTIONAL REGULATOR"/>
    <property type="match status" value="1"/>
</dbReference>
<dbReference type="InterPro" id="IPR018062">
    <property type="entry name" value="HTH_AraC-typ_CS"/>
</dbReference>
<dbReference type="Proteomes" id="UP001500449">
    <property type="component" value="Unassembled WGS sequence"/>
</dbReference>
<keyword evidence="1" id="KW-0805">Transcription regulation</keyword>
<dbReference type="Pfam" id="PF12833">
    <property type="entry name" value="HTH_18"/>
    <property type="match status" value="1"/>
</dbReference>
<evidence type="ECO:0000256" key="1">
    <source>
        <dbReference type="ARBA" id="ARBA00023015"/>
    </source>
</evidence>
<feature type="domain" description="HTH araC/xylS-type" evidence="4">
    <location>
        <begin position="225"/>
        <end position="323"/>
    </location>
</feature>
<keyword evidence="6" id="KW-1185">Reference proteome</keyword>
<organism evidence="5 6">
    <name type="scientific">Pseudonocardia ailaonensis</name>
    <dbReference type="NCBI Taxonomy" id="367279"/>
    <lineage>
        <taxon>Bacteria</taxon>
        <taxon>Bacillati</taxon>
        <taxon>Actinomycetota</taxon>
        <taxon>Actinomycetes</taxon>
        <taxon>Pseudonocardiales</taxon>
        <taxon>Pseudonocardiaceae</taxon>
        <taxon>Pseudonocardia</taxon>
    </lineage>
</organism>
<keyword evidence="3" id="KW-0804">Transcription</keyword>